<comment type="caution">
    <text evidence="3">The sequence shown here is derived from an EMBL/GenBank/DDBJ whole genome shotgun (WGS) entry which is preliminary data.</text>
</comment>
<evidence type="ECO:0000259" key="2">
    <source>
        <dbReference type="SMART" id="SM00849"/>
    </source>
</evidence>
<evidence type="ECO:0000256" key="1">
    <source>
        <dbReference type="SAM" id="MobiDB-lite"/>
    </source>
</evidence>
<accession>A0A3N5CVA3</accession>
<proteinExistence type="predicted"/>
<organism evidence="3 4">
    <name type="scientific">Aurantiacibacter spongiae</name>
    <dbReference type="NCBI Taxonomy" id="2488860"/>
    <lineage>
        <taxon>Bacteria</taxon>
        <taxon>Pseudomonadati</taxon>
        <taxon>Pseudomonadota</taxon>
        <taxon>Alphaproteobacteria</taxon>
        <taxon>Sphingomonadales</taxon>
        <taxon>Erythrobacteraceae</taxon>
        <taxon>Aurantiacibacter</taxon>
    </lineage>
</organism>
<dbReference type="Pfam" id="PF00753">
    <property type="entry name" value="Lactamase_B"/>
    <property type="match status" value="1"/>
</dbReference>
<dbReference type="InterPro" id="IPR001279">
    <property type="entry name" value="Metallo-B-lactamas"/>
</dbReference>
<dbReference type="InterPro" id="IPR050855">
    <property type="entry name" value="NDM-1-like"/>
</dbReference>
<keyword evidence="3" id="KW-0378">Hydrolase</keyword>
<dbReference type="AlphaFoldDB" id="A0A3N5CVA3"/>
<evidence type="ECO:0000313" key="4">
    <source>
        <dbReference type="Proteomes" id="UP000275232"/>
    </source>
</evidence>
<name>A0A3N5CVA3_9SPHN</name>
<sequence>MPVPSPRNAPMSAQSGAPGRWACLSLFAIALGLSSCVAPQGPPQKVSSAVVDRARDLAATPADWAAACGDWDDWDQRAPAFRVFGNTYHVGTCGISALLVAGPEGHVLIDTGTRQGSVGVLENIRNLGFAPENVVAVLTSHEHFDHVGGLWWVNRNTGARVVTSPKAAPVLASGQASPDDPQSGRNPPMRAIPADLIDTVTPGHPVTLAGMAFTPIASPGHTSGALSWQWESCEGSDCRTIVFADSLTPVSRDDYRFADHPAYLRAYRDSIARIAALECDILLTPHPSASRMRDKALAGEFASEPKCGRYAQTVLGQLQTRLTGEARE</sequence>
<dbReference type="InterPro" id="IPR036866">
    <property type="entry name" value="RibonucZ/Hydroxyglut_hydro"/>
</dbReference>
<dbReference type="PANTHER" id="PTHR42951">
    <property type="entry name" value="METALLO-BETA-LACTAMASE DOMAIN-CONTAINING"/>
    <property type="match status" value="1"/>
</dbReference>
<feature type="region of interest" description="Disordered" evidence="1">
    <location>
        <begin position="167"/>
        <end position="190"/>
    </location>
</feature>
<feature type="domain" description="Metallo-beta-lactamase" evidence="2">
    <location>
        <begin position="94"/>
        <end position="286"/>
    </location>
</feature>
<dbReference type="Gene3D" id="3.60.15.10">
    <property type="entry name" value="Ribonuclease Z/Hydroxyacylglutathione hydrolase-like"/>
    <property type="match status" value="1"/>
</dbReference>
<dbReference type="PANTHER" id="PTHR42951:SF17">
    <property type="entry name" value="METALLO-BETA-LACTAMASE DOMAIN-CONTAINING PROTEIN"/>
    <property type="match status" value="1"/>
</dbReference>
<protein>
    <submittedName>
        <fullName evidence="3">MBL fold metallo-hydrolase</fullName>
    </submittedName>
</protein>
<keyword evidence="4" id="KW-1185">Reference proteome</keyword>
<dbReference type="EMBL" id="RPFZ01000001">
    <property type="protein sequence ID" value="RPF70559.1"/>
    <property type="molecule type" value="Genomic_DNA"/>
</dbReference>
<dbReference type="SMART" id="SM00849">
    <property type="entry name" value="Lactamase_B"/>
    <property type="match status" value="1"/>
</dbReference>
<dbReference type="GO" id="GO:0016787">
    <property type="term" value="F:hydrolase activity"/>
    <property type="evidence" value="ECO:0007669"/>
    <property type="project" value="UniProtKB-KW"/>
</dbReference>
<dbReference type="Proteomes" id="UP000275232">
    <property type="component" value="Unassembled WGS sequence"/>
</dbReference>
<reference evidence="3 4" key="1">
    <citation type="submission" date="2018-11" db="EMBL/GenBank/DDBJ databases">
        <title>Erythrobacter spongiae sp. nov., isolated from a marine sponge.</title>
        <authorList>
            <person name="Zhuang L."/>
            <person name="Luo L."/>
        </authorList>
    </citation>
    <scope>NUCLEOTIDE SEQUENCE [LARGE SCALE GENOMIC DNA]</scope>
    <source>
        <strain evidence="3 4">HN-E23</strain>
    </source>
</reference>
<dbReference type="SUPFAM" id="SSF56281">
    <property type="entry name" value="Metallo-hydrolase/oxidoreductase"/>
    <property type="match status" value="1"/>
</dbReference>
<gene>
    <name evidence="3" type="ORF">EG799_02170</name>
</gene>
<evidence type="ECO:0000313" key="3">
    <source>
        <dbReference type="EMBL" id="RPF70559.1"/>
    </source>
</evidence>